<dbReference type="PROSITE" id="PS50977">
    <property type="entry name" value="HTH_TETR_2"/>
    <property type="match status" value="1"/>
</dbReference>
<dbReference type="InterPro" id="IPR050109">
    <property type="entry name" value="HTH-type_TetR-like_transc_reg"/>
</dbReference>
<dbReference type="PANTHER" id="PTHR30055">
    <property type="entry name" value="HTH-TYPE TRANSCRIPTIONAL REGULATOR RUTR"/>
    <property type="match status" value="1"/>
</dbReference>
<dbReference type="EMBL" id="LT607412">
    <property type="protein sequence ID" value="SCE67205.1"/>
    <property type="molecule type" value="Genomic_DNA"/>
</dbReference>
<feature type="DNA-binding region" description="H-T-H motif" evidence="4">
    <location>
        <begin position="34"/>
        <end position="53"/>
    </location>
</feature>
<dbReference type="InterPro" id="IPR009057">
    <property type="entry name" value="Homeodomain-like_sf"/>
</dbReference>
<keyword evidence="3" id="KW-0804">Transcription</keyword>
<dbReference type="GO" id="GO:0003700">
    <property type="term" value="F:DNA-binding transcription factor activity"/>
    <property type="evidence" value="ECO:0007669"/>
    <property type="project" value="TreeGrafter"/>
</dbReference>
<dbReference type="SUPFAM" id="SSF48498">
    <property type="entry name" value="Tetracyclin repressor-like, C-terminal domain"/>
    <property type="match status" value="1"/>
</dbReference>
<dbReference type="RefSeq" id="WP_089016481.1">
    <property type="nucleotide sequence ID" value="NZ_LT607412.1"/>
</dbReference>
<gene>
    <name evidence="6" type="ORF">GA0070607_0208</name>
</gene>
<evidence type="ECO:0000256" key="4">
    <source>
        <dbReference type="PROSITE-ProRule" id="PRU00335"/>
    </source>
</evidence>
<dbReference type="Pfam" id="PF00440">
    <property type="entry name" value="TetR_N"/>
    <property type="match status" value="1"/>
</dbReference>
<sequence>MTGRTPTFTERARRAQLVEVTVGIVAAHGYAGCSLQRIADAAGITKAAVIYHFATKDAVIRAAYDAVIEALVGHVAERIAEAPTAESKADAYVCGLIGYLAAHPDHVRLIIEAADGDRGSPGRWEPFAGLIDDAKASGAYRPDVDSRMLAILVGGAIDAAVGQSLREPAFDLHTAAEAVVDLLHRAALAAR</sequence>
<dbReference type="InterPro" id="IPR001647">
    <property type="entry name" value="HTH_TetR"/>
</dbReference>
<reference evidence="7" key="1">
    <citation type="submission" date="2016-06" db="EMBL/GenBank/DDBJ databases">
        <authorList>
            <person name="Varghese N."/>
            <person name="Submissions Spin"/>
        </authorList>
    </citation>
    <scope>NUCLEOTIDE SEQUENCE [LARGE SCALE GENOMIC DNA]</scope>
    <source>
        <strain evidence="7">DSM 44875</strain>
    </source>
</reference>
<evidence type="ECO:0000259" key="5">
    <source>
        <dbReference type="PROSITE" id="PS50977"/>
    </source>
</evidence>
<dbReference type="PRINTS" id="PR00455">
    <property type="entry name" value="HTHTETR"/>
</dbReference>
<keyword evidence="1" id="KW-0805">Transcription regulation</keyword>
<dbReference type="InterPro" id="IPR036271">
    <property type="entry name" value="Tet_transcr_reg_TetR-rel_C_sf"/>
</dbReference>
<dbReference type="Proteomes" id="UP000198243">
    <property type="component" value="Chromosome I"/>
</dbReference>
<organism evidence="6 7">
    <name type="scientific">Micromonospora coriariae</name>
    <dbReference type="NCBI Taxonomy" id="285665"/>
    <lineage>
        <taxon>Bacteria</taxon>
        <taxon>Bacillati</taxon>
        <taxon>Actinomycetota</taxon>
        <taxon>Actinomycetes</taxon>
        <taxon>Micromonosporales</taxon>
        <taxon>Micromonosporaceae</taxon>
        <taxon>Micromonospora</taxon>
    </lineage>
</organism>
<evidence type="ECO:0000256" key="3">
    <source>
        <dbReference type="ARBA" id="ARBA00023163"/>
    </source>
</evidence>
<proteinExistence type="predicted"/>
<evidence type="ECO:0000256" key="1">
    <source>
        <dbReference type="ARBA" id="ARBA00023015"/>
    </source>
</evidence>
<keyword evidence="2 4" id="KW-0238">DNA-binding</keyword>
<dbReference type="AlphaFoldDB" id="A0A1C4U669"/>
<protein>
    <submittedName>
        <fullName evidence="6">Transcriptional regulator, TetR family</fullName>
    </submittedName>
</protein>
<feature type="domain" description="HTH tetR-type" evidence="5">
    <location>
        <begin position="11"/>
        <end position="71"/>
    </location>
</feature>
<dbReference type="GO" id="GO:0000976">
    <property type="term" value="F:transcription cis-regulatory region binding"/>
    <property type="evidence" value="ECO:0007669"/>
    <property type="project" value="TreeGrafter"/>
</dbReference>
<name>A0A1C4U669_9ACTN</name>
<dbReference type="SUPFAM" id="SSF46689">
    <property type="entry name" value="Homeodomain-like"/>
    <property type="match status" value="1"/>
</dbReference>
<evidence type="ECO:0000313" key="6">
    <source>
        <dbReference type="EMBL" id="SCE67205.1"/>
    </source>
</evidence>
<dbReference type="Gene3D" id="1.10.357.10">
    <property type="entry name" value="Tetracycline Repressor, domain 2"/>
    <property type="match status" value="1"/>
</dbReference>
<dbReference type="OrthoDB" id="9806334at2"/>
<keyword evidence="7" id="KW-1185">Reference proteome</keyword>
<accession>A0A1C4U669</accession>
<evidence type="ECO:0000256" key="2">
    <source>
        <dbReference type="ARBA" id="ARBA00023125"/>
    </source>
</evidence>
<evidence type="ECO:0000313" key="7">
    <source>
        <dbReference type="Proteomes" id="UP000198243"/>
    </source>
</evidence>
<dbReference type="PANTHER" id="PTHR30055:SF234">
    <property type="entry name" value="HTH-TYPE TRANSCRIPTIONAL REGULATOR BETI"/>
    <property type="match status" value="1"/>
</dbReference>